<dbReference type="PANTHER" id="PTHR43032">
    <property type="entry name" value="PROTEIN-METHIONINE-SULFOXIDE REDUCTASE"/>
    <property type="match status" value="1"/>
</dbReference>
<dbReference type="Gene3D" id="3.90.420.10">
    <property type="entry name" value="Oxidoreductase, molybdopterin-binding domain"/>
    <property type="match status" value="1"/>
</dbReference>
<feature type="domain" description="Oxidoreductase molybdopterin-binding" evidence="1">
    <location>
        <begin position="107"/>
        <end position="166"/>
    </location>
</feature>
<accession>A0A4V6KXP4</accession>
<protein>
    <submittedName>
        <fullName evidence="2">Sulfoxide reductase catalytic subunit yedY</fullName>
        <ecNumber evidence="2">1.8.-.-</ecNumber>
    </submittedName>
</protein>
<dbReference type="PANTHER" id="PTHR43032:SF3">
    <property type="entry name" value="PROTEIN-METHIONINE-SULFOXIDE REDUCTASE CATALYTIC SUBUNIT MSRP"/>
    <property type="match status" value="1"/>
</dbReference>
<evidence type="ECO:0000259" key="1">
    <source>
        <dbReference type="Pfam" id="PF00174"/>
    </source>
</evidence>
<dbReference type="SUPFAM" id="SSF56524">
    <property type="entry name" value="Oxidoreductase molybdopterin-binding domain"/>
    <property type="match status" value="1"/>
</dbReference>
<dbReference type="InterPro" id="IPR006311">
    <property type="entry name" value="TAT_signal"/>
</dbReference>
<evidence type="ECO:0000313" key="2">
    <source>
        <dbReference type="EMBL" id="VTR55888.1"/>
    </source>
</evidence>
<dbReference type="Pfam" id="PF00174">
    <property type="entry name" value="Oxidored_molyb"/>
    <property type="match status" value="1"/>
</dbReference>
<dbReference type="InterPro" id="IPR000572">
    <property type="entry name" value="OxRdtase_Mopterin-bd_dom"/>
</dbReference>
<dbReference type="EMBL" id="CABEEZ010000133">
    <property type="protein sequence ID" value="VTR55888.1"/>
    <property type="molecule type" value="Genomic_DNA"/>
</dbReference>
<gene>
    <name evidence="2" type="primary">yedY_2</name>
    <name evidence="2" type="ORF">NCTC12965_07094</name>
</gene>
<proteinExistence type="predicted"/>
<organism evidence="2">
    <name type="scientific">Serratia fonticola</name>
    <dbReference type="NCBI Taxonomy" id="47917"/>
    <lineage>
        <taxon>Bacteria</taxon>
        <taxon>Pseudomonadati</taxon>
        <taxon>Pseudomonadota</taxon>
        <taxon>Gammaproteobacteria</taxon>
        <taxon>Enterobacterales</taxon>
        <taxon>Yersiniaceae</taxon>
        <taxon>Serratia</taxon>
    </lineage>
</organism>
<dbReference type="InterPro" id="IPR036374">
    <property type="entry name" value="OxRdtase_Mopterin-bd_sf"/>
</dbReference>
<dbReference type="PROSITE" id="PS51318">
    <property type="entry name" value="TAT"/>
    <property type="match status" value="1"/>
</dbReference>
<reference evidence="2" key="1">
    <citation type="submission" date="2019-05" db="EMBL/GenBank/DDBJ databases">
        <authorList>
            <consortium name="Pathogen Informatics"/>
        </authorList>
    </citation>
    <scope>NUCLEOTIDE SEQUENCE [LARGE SCALE GENOMIC DNA]</scope>
    <source>
        <strain evidence="2">NCTC12965</strain>
    </source>
</reference>
<dbReference type="EC" id="1.8.-.-" evidence="2"/>
<keyword evidence="2" id="KW-0560">Oxidoreductase</keyword>
<name>A0A4V6KXP4_SERFO</name>
<dbReference type="GO" id="GO:0016491">
    <property type="term" value="F:oxidoreductase activity"/>
    <property type="evidence" value="ECO:0007669"/>
    <property type="project" value="UniProtKB-KW"/>
</dbReference>
<dbReference type="AlphaFoldDB" id="A0A4V6KXP4"/>
<sequence length="218" mass="24456">MKQQRKLTEADVTPESVFYQRRKVLQALGITAASLALPIQAQADLLSWFKGNDRPPAPAGKPLDFSKPEAWQAKLELTPEEKVMGYNNFYEFGLDKADPAANAGSLKTTDWKVKIDGEVGKPITLDIDDLLKRFPLEQRIYRMRCVEAWSMVVRGSALSWANCLSWPSPTATRATWLFKRCTIQSRCPARKIALLAVASSIPMSKVCALMKPCIHWLC</sequence>